<evidence type="ECO:0000313" key="3">
    <source>
        <dbReference type="Proteomes" id="UP000177876"/>
    </source>
</evidence>
<dbReference type="InterPro" id="IPR016181">
    <property type="entry name" value="Acyl_CoA_acyltransferase"/>
</dbReference>
<name>A0A1F2WFS6_9ACTN</name>
<dbReference type="SUPFAM" id="SSF55729">
    <property type="entry name" value="Acyl-CoA N-acyltransferases (Nat)"/>
    <property type="match status" value="1"/>
</dbReference>
<comment type="caution">
    <text evidence="2">The sequence shown here is derived from an EMBL/GenBank/DDBJ whole genome shotgun (WGS) entry which is preliminary data.</text>
</comment>
<dbReference type="Proteomes" id="UP000177876">
    <property type="component" value="Unassembled WGS sequence"/>
</dbReference>
<dbReference type="PROSITE" id="PS51186">
    <property type="entry name" value="GNAT"/>
    <property type="match status" value="1"/>
</dbReference>
<organism evidence="2 3">
    <name type="scientific">Candidatus Solincola sediminis</name>
    <dbReference type="NCBI Taxonomy" id="1797199"/>
    <lineage>
        <taxon>Bacteria</taxon>
        <taxon>Bacillati</taxon>
        <taxon>Actinomycetota</taxon>
        <taxon>Candidatus Geothermincolia</taxon>
        <taxon>Candidatus Geothermincolales</taxon>
        <taxon>Candidatus Geothermincolaceae</taxon>
        <taxon>Candidatus Solincola</taxon>
    </lineage>
</organism>
<protein>
    <recommendedName>
        <fullName evidence="1">N-acetyltransferase domain-containing protein</fullName>
    </recommendedName>
</protein>
<evidence type="ECO:0000313" key="2">
    <source>
        <dbReference type="EMBL" id="OFW55713.1"/>
    </source>
</evidence>
<dbReference type="Pfam" id="PF00583">
    <property type="entry name" value="Acetyltransf_1"/>
    <property type="match status" value="1"/>
</dbReference>
<dbReference type="PANTHER" id="PTHR43617:SF20">
    <property type="entry name" value="N-ALPHA-ACETYLTRANSFERASE RIMI"/>
    <property type="match status" value="1"/>
</dbReference>
<dbReference type="EMBL" id="MELK01000052">
    <property type="protein sequence ID" value="OFW55713.1"/>
    <property type="molecule type" value="Genomic_DNA"/>
</dbReference>
<proteinExistence type="predicted"/>
<dbReference type="STRING" id="1797197.A2Y75_05925"/>
<dbReference type="InterPro" id="IPR050276">
    <property type="entry name" value="MshD_Acetyltransferase"/>
</dbReference>
<feature type="domain" description="N-acetyltransferase" evidence="1">
    <location>
        <begin position="2"/>
        <end position="209"/>
    </location>
</feature>
<gene>
    <name evidence="2" type="ORF">A2Y75_05925</name>
</gene>
<dbReference type="Gene3D" id="3.40.630.30">
    <property type="match status" value="1"/>
</dbReference>
<dbReference type="PANTHER" id="PTHR43617">
    <property type="entry name" value="L-AMINO ACID N-ACETYLTRANSFERASE"/>
    <property type="match status" value="1"/>
</dbReference>
<dbReference type="InterPro" id="IPR000182">
    <property type="entry name" value="GNAT_dom"/>
</dbReference>
<dbReference type="GO" id="GO:0016747">
    <property type="term" value="F:acyltransferase activity, transferring groups other than amino-acyl groups"/>
    <property type="evidence" value="ECO:0007669"/>
    <property type="project" value="InterPro"/>
</dbReference>
<accession>A0A1F2WFS6</accession>
<reference evidence="2 3" key="1">
    <citation type="journal article" date="2016" name="Nat. Commun.">
        <title>Thousands of microbial genomes shed light on interconnected biogeochemical processes in an aquifer system.</title>
        <authorList>
            <person name="Anantharaman K."/>
            <person name="Brown C.T."/>
            <person name="Hug L.A."/>
            <person name="Sharon I."/>
            <person name="Castelle C.J."/>
            <person name="Probst A.J."/>
            <person name="Thomas B.C."/>
            <person name="Singh A."/>
            <person name="Wilkins M.J."/>
            <person name="Karaoz U."/>
            <person name="Brodie E.L."/>
            <person name="Williams K.H."/>
            <person name="Hubbard S.S."/>
            <person name="Banfield J.F."/>
        </authorList>
    </citation>
    <scope>NUCLEOTIDE SEQUENCE [LARGE SCALE GENOMIC DNA]</scope>
</reference>
<sequence>MAAIREAAPEDVDAVTRLMYLAGKSNVEKSIYDIMWPQSMDLRMGRLAALYKASARSWYRYDCYLVSESDGKVAGSLCGYNELESGDLKVRDAFIEVGVDREEWQVMLQALQPYYRVRPDHPEDAWIIEHVAVFPEFRGRGLILDLLEKILERGRERGYKLAQLDMLIGNAPAQRAYEKAGFKASDQREDPEFATLFGAPGMLKMSTPL</sequence>
<dbReference type="CDD" id="cd04301">
    <property type="entry name" value="NAT_SF"/>
    <property type="match status" value="1"/>
</dbReference>
<evidence type="ECO:0000259" key="1">
    <source>
        <dbReference type="PROSITE" id="PS51186"/>
    </source>
</evidence>
<dbReference type="AlphaFoldDB" id="A0A1F2WFS6"/>